<dbReference type="EMBL" id="AWQQ01000123">
    <property type="protein sequence ID" value="PHJ36992.1"/>
    <property type="molecule type" value="Genomic_DNA"/>
</dbReference>
<evidence type="ECO:0000313" key="2">
    <source>
        <dbReference type="Proteomes" id="UP000222564"/>
    </source>
</evidence>
<sequence>MIRTLLVLEDSNIQFDAPIETIGLEQEKLFWVDFSEPTEKEVRYLSEGF</sequence>
<gene>
    <name evidence="1" type="ORF">P378_18980</name>
</gene>
<name>A0A2C6MBQ8_9FIRM</name>
<protein>
    <recommendedName>
        <fullName evidence="3">Magnesium and cobalt transport protein CorA</fullName>
    </recommendedName>
</protein>
<organism evidence="1 2">
    <name type="scientific">Desulforamulus profundi</name>
    <dbReference type="NCBI Taxonomy" id="1383067"/>
    <lineage>
        <taxon>Bacteria</taxon>
        <taxon>Bacillati</taxon>
        <taxon>Bacillota</taxon>
        <taxon>Clostridia</taxon>
        <taxon>Eubacteriales</taxon>
        <taxon>Peptococcaceae</taxon>
        <taxon>Desulforamulus</taxon>
    </lineage>
</organism>
<dbReference type="Gene3D" id="3.30.460.20">
    <property type="entry name" value="CorA soluble domain-like"/>
    <property type="match status" value="1"/>
</dbReference>
<accession>A0A2C6MBQ8</accession>
<reference evidence="1 2" key="1">
    <citation type="submission" date="2013-09" db="EMBL/GenBank/DDBJ databases">
        <title>Biodegradation of hydrocarbons in the deep terrestrial subsurface : characterization of a microbial consortium composed of two Desulfotomaculum species originating from a deep geological formation.</title>
        <authorList>
            <person name="Aullo T."/>
            <person name="Berlendis S."/>
            <person name="Lascourreges J.-F."/>
            <person name="Dessort D."/>
            <person name="Saint-Laurent S."/>
            <person name="Schraauwers B."/>
            <person name="Mas J."/>
            <person name="Magot M."/>
            <person name="Ranchou-Peyruse A."/>
        </authorList>
    </citation>
    <scope>NUCLEOTIDE SEQUENCE [LARGE SCALE GENOMIC DNA]</scope>
    <source>
        <strain evidence="1 2">Bs107</strain>
    </source>
</reference>
<comment type="caution">
    <text evidence="1">The sequence shown here is derived from an EMBL/GenBank/DDBJ whole genome shotgun (WGS) entry which is preliminary data.</text>
</comment>
<dbReference type="RefSeq" id="WP_180261161.1">
    <property type="nucleotide sequence ID" value="NZ_AWQQ01000123.1"/>
</dbReference>
<evidence type="ECO:0008006" key="3">
    <source>
        <dbReference type="Google" id="ProtNLM"/>
    </source>
</evidence>
<proteinExistence type="predicted"/>
<keyword evidence="2" id="KW-1185">Reference proteome</keyword>
<evidence type="ECO:0000313" key="1">
    <source>
        <dbReference type="EMBL" id="PHJ36992.1"/>
    </source>
</evidence>
<dbReference type="Proteomes" id="UP000222564">
    <property type="component" value="Unassembled WGS sequence"/>
</dbReference>
<dbReference type="AlphaFoldDB" id="A0A2C6MBQ8"/>